<dbReference type="EMBL" id="OX459939">
    <property type="protein sequence ID" value="CAI9170421.1"/>
    <property type="molecule type" value="Genomic_DNA"/>
</dbReference>
<keyword evidence="2" id="KW-1185">Reference proteome</keyword>
<evidence type="ECO:0000313" key="2">
    <source>
        <dbReference type="Proteomes" id="UP001176941"/>
    </source>
</evidence>
<dbReference type="Proteomes" id="UP001176941">
    <property type="component" value="Chromosome 3"/>
</dbReference>
<organism evidence="1 2">
    <name type="scientific">Rangifer tarandus platyrhynchus</name>
    <name type="common">Svalbard reindeer</name>
    <dbReference type="NCBI Taxonomy" id="3082113"/>
    <lineage>
        <taxon>Eukaryota</taxon>
        <taxon>Metazoa</taxon>
        <taxon>Chordata</taxon>
        <taxon>Craniata</taxon>
        <taxon>Vertebrata</taxon>
        <taxon>Euteleostomi</taxon>
        <taxon>Mammalia</taxon>
        <taxon>Eutheria</taxon>
        <taxon>Laurasiatheria</taxon>
        <taxon>Artiodactyla</taxon>
        <taxon>Ruminantia</taxon>
        <taxon>Pecora</taxon>
        <taxon>Cervidae</taxon>
        <taxon>Odocoileinae</taxon>
        <taxon>Rangifer</taxon>
    </lineage>
</organism>
<name>A0ABN8ZBQ2_RANTA</name>
<protein>
    <submittedName>
        <fullName evidence="1">Uncharacterized protein</fullName>
    </submittedName>
</protein>
<accession>A0ABN8ZBQ2</accession>
<gene>
    <name evidence="1" type="ORF">MRATA1EN1_LOCUS19383</name>
</gene>
<sequence>MAAPQSLSPASGEGWLWGLGEWKGEGVGPGWSGVVQEEAGTAITAGTGHQHVISLLVLHDPEQRCSCWPEVRLSHPPRTPKGCPGWAGLEGLTRFWKVL</sequence>
<reference evidence="1" key="1">
    <citation type="submission" date="2023-04" db="EMBL/GenBank/DDBJ databases">
        <authorList>
            <consortium name="ELIXIR-Norway"/>
        </authorList>
    </citation>
    <scope>NUCLEOTIDE SEQUENCE [LARGE SCALE GENOMIC DNA]</scope>
</reference>
<evidence type="ECO:0000313" key="1">
    <source>
        <dbReference type="EMBL" id="CAI9170421.1"/>
    </source>
</evidence>
<proteinExistence type="predicted"/>